<dbReference type="InterPro" id="IPR050187">
    <property type="entry name" value="Lipid_Phosphate_FormReg"/>
</dbReference>
<organism evidence="1 2">
    <name type="scientific">Owenia fusiformis</name>
    <name type="common">Polychaete worm</name>
    <dbReference type="NCBI Taxonomy" id="6347"/>
    <lineage>
        <taxon>Eukaryota</taxon>
        <taxon>Metazoa</taxon>
        <taxon>Spiralia</taxon>
        <taxon>Lophotrochozoa</taxon>
        <taxon>Annelida</taxon>
        <taxon>Polychaeta</taxon>
        <taxon>Sedentaria</taxon>
        <taxon>Canalipalpata</taxon>
        <taxon>Sabellida</taxon>
        <taxon>Oweniida</taxon>
        <taxon>Oweniidae</taxon>
        <taxon>Owenia</taxon>
    </lineage>
</organism>
<gene>
    <name evidence="1" type="ORF">OFUS_LOCUS23889</name>
</gene>
<accession>A0A8J1TAL4</accession>
<dbReference type="SUPFAM" id="SSF111331">
    <property type="entry name" value="NAD kinase/diacylglycerol kinase-like"/>
    <property type="match status" value="1"/>
</dbReference>
<dbReference type="PROSITE" id="PS50146">
    <property type="entry name" value="DAGK"/>
    <property type="match status" value="1"/>
</dbReference>
<sequence length="382" mass="42290">TGHSEVTLHVIQGTSKDKKLTLKQVKLSLNDNAQLEILEKKINDAIKSITEGVRPRRLLAIVNPIGGGQIGEKIYTTKAAPLFALAGIEVLVKLSERPKHAIELARETDLKDFDGVVAVGGDGTFTEVCNGLIERNLKDGAPILPIGIIPAGTGNAMIEGFSGSHDITAAVLTIIRGSTYKINALEVKSAGDVIYYGTFMFGMGFFGQVIHKAEKKRHLKKLRYPVTIITGIKNLPSCNVELDITYTNKDGEDLQPSDWTTVRGSFTSVSYMPTDQVDDDGYWTSSIRNPTLELTFMPDATRMDMIKLFYCMLKRMNGEDWVLPESMYSAPFRQVKIKAVNPEDKVARLLNIDGEPISLDNPEVDIRLLHKLLPIYSRNILK</sequence>
<dbReference type="InterPro" id="IPR017438">
    <property type="entry name" value="ATP-NAD_kinase_N"/>
</dbReference>
<dbReference type="InterPro" id="IPR001206">
    <property type="entry name" value="Diacylglycerol_kinase_cat_dom"/>
</dbReference>
<dbReference type="SMART" id="SM00046">
    <property type="entry name" value="DAGKc"/>
    <property type="match status" value="1"/>
</dbReference>
<proteinExistence type="predicted"/>
<dbReference type="PANTHER" id="PTHR12358">
    <property type="entry name" value="SPHINGOSINE KINASE"/>
    <property type="match status" value="1"/>
</dbReference>
<comment type="caution">
    <text evidence="1">The sequence shown here is derived from an EMBL/GenBank/DDBJ whole genome shotgun (WGS) entry which is preliminary data.</text>
</comment>
<evidence type="ECO:0000313" key="2">
    <source>
        <dbReference type="Proteomes" id="UP000749559"/>
    </source>
</evidence>
<dbReference type="GO" id="GO:0001727">
    <property type="term" value="F:lipid kinase activity"/>
    <property type="evidence" value="ECO:0007669"/>
    <property type="project" value="TreeGrafter"/>
</dbReference>
<dbReference type="PANTHER" id="PTHR12358:SF54">
    <property type="entry name" value="SPHINGOSINE KINASE RELATED PROTEIN"/>
    <property type="match status" value="1"/>
</dbReference>
<protein>
    <submittedName>
        <fullName evidence="1">Uncharacterized protein</fullName>
    </submittedName>
</protein>
<dbReference type="AlphaFoldDB" id="A0A8J1TAL4"/>
<dbReference type="Pfam" id="PF00781">
    <property type="entry name" value="DAGK_cat"/>
    <property type="match status" value="1"/>
</dbReference>
<evidence type="ECO:0000313" key="1">
    <source>
        <dbReference type="EMBL" id="CAH1799933.1"/>
    </source>
</evidence>
<feature type="non-terminal residue" evidence="1">
    <location>
        <position position="382"/>
    </location>
</feature>
<name>A0A8J1TAL4_OWEFU</name>
<dbReference type="OrthoDB" id="530923at2759"/>
<dbReference type="EMBL" id="CAIIXF020000011">
    <property type="protein sequence ID" value="CAH1799933.1"/>
    <property type="molecule type" value="Genomic_DNA"/>
</dbReference>
<dbReference type="GO" id="GO:0016020">
    <property type="term" value="C:membrane"/>
    <property type="evidence" value="ECO:0007669"/>
    <property type="project" value="GOC"/>
</dbReference>
<dbReference type="Gene3D" id="2.60.200.40">
    <property type="match status" value="1"/>
</dbReference>
<keyword evidence="2" id="KW-1185">Reference proteome</keyword>
<dbReference type="GO" id="GO:0006665">
    <property type="term" value="P:sphingolipid metabolic process"/>
    <property type="evidence" value="ECO:0007669"/>
    <property type="project" value="TreeGrafter"/>
</dbReference>
<dbReference type="Proteomes" id="UP000749559">
    <property type="component" value="Unassembled WGS sequence"/>
</dbReference>
<dbReference type="InterPro" id="IPR016064">
    <property type="entry name" value="NAD/diacylglycerol_kinase_sf"/>
</dbReference>
<dbReference type="Gene3D" id="3.40.50.10330">
    <property type="entry name" value="Probable inorganic polyphosphate/atp-NAD kinase, domain 1"/>
    <property type="match status" value="1"/>
</dbReference>
<reference evidence="1" key="1">
    <citation type="submission" date="2022-03" db="EMBL/GenBank/DDBJ databases">
        <authorList>
            <person name="Martin C."/>
        </authorList>
    </citation>
    <scope>NUCLEOTIDE SEQUENCE</scope>
</reference>